<keyword evidence="1" id="KW-1133">Transmembrane helix</keyword>
<organism evidence="3 4">
    <name type="scientific">Sclerotinia borealis (strain F-4128)</name>
    <dbReference type="NCBI Taxonomy" id="1432307"/>
    <lineage>
        <taxon>Eukaryota</taxon>
        <taxon>Fungi</taxon>
        <taxon>Dikarya</taxon>
        <taxon>Ascomycota</taxon>
        <taxon>Pezizomycotina</taxon>
        <taxon>Leotiomycetes</taxon>
        <taxon>Helotiales</taxon>
        <taxon>Sclerotiniaceae</taxon>
        <taxon>Sclerotinia</taxon>
    </lineage>
</organism>
<dbReference type="AlphaFoldDB" id="W9C7K6"/>
<accession>W9C7K6</accession>
<dbReference type="HOGENOM" id="CLU_032745_0_0_1"/>
<reference evidence="3 4" key="1">
    <citation type="journal article" date="2014" name="Genome Announc.">
        <title>Draft genome sequence of Sclerotinia borealis, a psychrophilic plant pathogenic fungus.</title>
        <authorList>
            <person name="Mardanov A.V."/>
            <person name="Beletsky A.V."/>
            <person name="Kadnikov V.V."/>
            <person name="Ignatov A.N."/>
            <person name="Ravin N.V."/>
        </authorList>
    </citation>
    <scope>NUCLEOTIDE SEQUENCE [LARGE SCALE GENOMIC DNA]</scope>
    <source>
        <strain evidence="4">F-4157</strain>
    </source>
</reference>
<gene>
    <name evidence="3" type="ORF">SBOR_7860</name>
</gene>
<dbReference type="Proteomes" id="UP000019487">
    <property type="component" value="Unassembled WGS sequence"/>
</dbReference>
<dbReference type="STRING" id="1432307.W9C7K6"/>
<feature type="chain" id="PRO_5004920187" evidence="2">
    <location>
        <begin position="18"/>
        <end position="378"/>
    </location>
</feature>
<name>W9C7K6_SCLBF</name>
<sequence length="378" mass="41731">MRSILLIPCLFLAQIFAAPAPYIVTSYVELSIYTYEAAETLQSTTYSAELQTLSVGVIPNATPVTNAIKTVTDSSAYAHVTIIEVLLPPGSGHRPTSTYDYFATTTTPSTSYVVPITYTAYPSCTGTGQNWTYITNVPIYLPTIIASLLTPSTLTTSASTYTYYDDRISVQTVVQAILDPSDIAADALVSASSAYIPYSMEYCYTPTTTCTTYLSTATCTPTWVYPSSRYTSGSGSGSGSSSNSYNYNDEYSCDEYYCGDNALLLIAICVPVGWVVLWLLVGLFESWLSFKGIMLGKNRKRGIPYAWCCISMLFLCCTGPTYKAKSVEEQERLGVQWKEMGVGKKLGLWFKWGFRWKYPDMLGDEPEKNKRAFREGCL</sequence>
<proteinExistence type="predicted"/>
<evidence type="ECO:0000256" key="1">
    <source>
        <dbReference type="SAM" id="Phobius"/>
    </source>
</evidence>
<dbReference type="EMBL" id="AYSA01000461">
    <property type="protein sequence ID" value="ESZ91753.1"/>
    <property type="molecule type" value="Genomic_DNA"/>
</dbReference>
<evidence type="ECO:0000313" key="4">
    <source>
        <dbReference type="Proteomes" id="UP000019487"/>
    </source>
</evidence>
<evidence type="ECO:0000256" key="2">
    <source>
        <dbReference type="SAM" id="SignalP"/>
    </source>
</evidence>
<evidence type="ECO:0000313" key="3">
    <source>
        <dbReference type="EMBL" id="ESZ91753.1"/>
    </source>
</evidence>
<feature type="transmembrane region" description="Helical" evidence="1">
    <location>
        <begin position="305"/>
        <end position="322"/>
    </location>
</feature>
<dbReference type="OrthoDB" id="3795566at2759"/>
<keyword evidence="2" id="KW-0732">Signal</keyword>
<keyword evidence="4" id="KW-1185">Reference proteome</keyword>
<keyword evidence="1" id="KW-0812">Transmembrane</keyword>
<feature type="transmembrane region" description="Helical" evidence="1">
    <location>
        <begin position="262"/>
        <end position="284"/>
    </location>
</feature>
<comment type="caution">
    <text evidence="3">The sequence shown here is derived from an EMBL/GenBank/DDBJ whole genome shotgun (WGS) entry which is preliminary data.</text>
</comment>
<keyword evidence="1" id="KW-0472">Membrane</keyword>
<protein>
    <submittedName>
        <fullName evidence="3">Uncharacterized protein</fullName>
    </submittedName>
</protein>
<feature type="signal peptide" evidence="2">
    <location>
        <begin position="1"/>
        <end position="17"/>
    </location>
</feature>